<reference evidence="1 2" key="1">
    <citation type="submission" date="2019-04" db="EMBL/GenBank/DDBJ databases">
        <title>Natronospirillum operosus gen. nov., sp. nov., a haloalkaliphilic satellite isolated from decaying biomass of laboratory culture of cyanobacterium Geitlerinema sp. and proposal of Natronospirillaceae fam. nov. and Saccharospirillaceae fam. nov.</title>
        <authorList>
            <person name="Kevbrin V."/>
            <person name="Boltyanskaya Y."/>
            <person name="Koziaeva V."/>
            <person name="Grouzdev D.S."/>
            <person name="Park M."/>
            <person name="Cho J."/>
        </authorList>
    </citation>
    <scope>NUCLEOTIDE SEQUENCE [LARGE SCALE GENOMIC DNA]</scope>
    <source>
        <strain evidence="1 2">G-116</strain>
    </source>
</reference>
<evidence type="ECO:0000313" key="1">
    <source>
        <dbReference type="EMBL" id="TGG92928.1"/>
    </source>
</evidence>
<proteinExistence type="predicted"/>
<dbReference type="OrthoDB" id="9793663at2"/>
<sequence length="149" mass="17475">MKSVYVHELREQGAVCEGNFLRLRRLLRDFPEGLSLDYQVQAEPHVDADIRLQVTERFRYTATVDIMLHQHHLPEPFARQTFRVRVYLDANTSEVMTLERVGSLQGVYNYPNPNMYHADERAQLNRWLSEWLRVLAEHGLSRKVPGLAD</sequence>
<dbReference type="Pfam" id="PF06853">
    <property type="entry name" value="DUF1249"/>
    <property type="match status" value="1"/>
</dbReference>
<comment type="caution">
    <text evidence="1">The sequence shown here is derived from an EMBL/GenBank/DDBJ whole genome shotgun (WGS) entry which is preliminary data.</text>
</comment>
<name>A0A4Z0WF53_9GAMM</name>
<dbReference type="InterPro" id="IPR009659">
    <property type="entry name" value="DUF1249"/>
</dbReference>
<dbReference type="PANTHER" id="PTHR38774">
    <property type="entry name" value="CYTOPLASMIC PROTEIN-RELATED"/>
    <property type="match status" value="1"/>
</dbReference>
<protein>
    <submittedName>
        <fullName evidence="1">DUF1249 domain-containing protein</fullName>
    </submittedName>
</protein>
<dbReference type="RefSeq" id="WP_135483600.1">
    <property type="nucleotide sequence ID" value="NZ_SRMF01000004.1"/>
</dbReference>
<keyword evidence="2" id="KW-1185">Reference proteome</keyword>
<dbReference type="PANTHER" id="PTHR38774:SF1">
    <property type="entry name" value="CYTOPLASMIC PROTEIN"/>
    <property type="match status" value="1"/>
</dbReference>
<accession>A0A4Z0WF53</accession>
<organism evidence="1 2">
    <name type="scientific">Natronospirillum operosum</name>
    <dbReference type="NCBI Taxonomy" id="2759953"/>
    <lineage>
        <taxon>Bacteria</taxon>
        <taxon>Pseudomonadati</taxon>
        <taxon>Pseudomonadota</taxon>
        <taxon>Gammaproteobacteria</taxon>
        <taxon>Oceanospirillales</taxon>
        <taxon>Natronospirillaceae</taxon>
        <taxon>Natronospirillum</taxon>
    </lineage>
</organism>
<gene>
    <name evidence="1" type="ORF">E4656_12470</name>
</gene>
<dbReference type="EMBL" id="SRMF01000004">
    <property type="protein sequence ID" value="TGG92928.1"/>
    <property type="molecule type" value="Genomic_DNA"/>
</dbReference>
<dbReference type="Proteomes" id="UP000297475">
    <property type="component" value="Unassembled WGS sequence"/>
</dbReference>
<evidence type="ECO:0000313" key="2">
    <source>
        <dbReference type="Proteomes" id="UP000297475"/>
    </source>
</evidence>
<dbReference type="AlphaFoldDB" id="A0A4Z0WF53"/>